<keyword evidence="1" id="KW-0560">Oxidoreductase</keyword>
<proteinExistence type="predicted"/>
<dbReference type="InterPro" id="IPR016167">
    <property type="entry name" value="FAD-bd_PCMH_sub1"/>
</dbReference>
<dbReference type="GO" id="GO:0016020">
    <property type="term" value="C:membrane"/>
    <property type="evidence" value="ECO:0007669"/>
    <property type="project" value="InterPro"/>
</dbReference>
<dbReference type="InterPro" id="IPR036318">
    <property type="entry name" value="FAD-bd_PCMH-like_sf"/>
</dbReference>
<dbReference type="Proteomes" id="UP000037460">
    <property type="component" value="Unassembled WGS sequence"/>
</dbReference>
<dbReference type="InterPro" id="IPR016169">
    <property type="entry name" value="FAD-bd_PCMH_sub2"/>
</dbReference>
<dbReference type="Gene3D" id="3.30.43.10">
    <property type="entry name" value="Uridine Diphospho-n-acetylenolpyruvylglucosamine Reductase, domain 2"/>
    <property type="match status" value="1"/>
</dbReference>
<dbReference type="PROSITE" id="PS51387">
    <property type="entry name" value="FAD_PCMH"/>
    <property type="match status" value="1"/>
</dbReference>
<evidence type="ECO:0000313" key="4">
    <source>
        <dbReference type="Proteomes" id="UP000037460"/>
    </source>
</evidence>
<dbReference type="InterPro" id="IPR016166">
    <property type="entry name" value="FAD-bd_PCMH"/>
</dbReference>
<dbReference type="PANTHER" id="PTHR43762:SF1">
    <property type="entry name" value="D-ARABINONO-1,4-LACTONE OXIDASE"/>
    <property type="match status" value="1"/>
</dbReference>
<sequence length="451" mass="48574">MAASILAAASTRTADACGSNALLFNWSACVAFACCELATPKTLDEAAAIIKRARHRLRVVGTAHSFSRVADTDGVLLSLRGMPNAVHVLRDERTGTATARCSANITYAELCSQLHAEGVALPSMASLPHISVMGAVATATHGSGDGNGCLSTHVLEAHYLDGDGQRRSCGRSHDEFQLLLLGCLGVVVELTLEVEPRPYEVRQDIYLGLPWEVVDARFDELMGSAYSVSLFSRWDEVGGVEQLWRKQRVPAGGELEPAPQSLFGARLADGPTHPLSGVDASCCTSQGAPAGPWHERLPHFRAERDSSAQGDELQSEYFVARAHAVAALRALRALEVQSRGQLGRLLLVSEVRSVAADTLWMSPFGASASVGLHFTWRHDVAGVTAFLPVLEAALAPLDARPHWGKLFTMAPARVRALYPALPRYRELAMRVDPRGKFRGHGTFVDEVVFAP</sequence>
<dbReference type="Gene3D" id="1.10.45.10">
    <property type="entry name" value="Vanillyl-alcohol Oxidase, Chain A, domain 4"/>
    <property type="match status" value="1"/>
</dbReference>
<keyword evidence="4" id="KW-1185">Reference proteome</keyword>
<dbReference type="PANTHER" id="PTHR43762">
    <property type="entry name" value="L-GULONOLACTONE OXIDASE"/>
    <property type="match status" value="1"/>
</dbReference>
<feature type="domain" description="FAD-binding PCMH-type" evidence="2">
    <location>
        <begin position="27"/>
        <end position="197"/>
    </location>
</feature>
<dbReference type="InterPro" id="IPR016171">
    <property type="entry name" value="Vanillyl_alc_oxidase_C-sub2"/>
</dbReference>
<dbReference type="EMBL" id="JWZX01002255">
    <property type="protein sequence ID" value="KOO30266.1"/>
    <property type="molecule type" value="Genomic_DNA"/>
</dbReference>
<dbReference type="OrthoDB" id="1875971at2759"/>
<organism evidence="3 4">
    <name type="scientific">Chrysochromulina tobinii</name>
    <dbReference type="NCBI Taxonomy" id="1460289"/>
    <lineage>
        <taxon>Eukaryota</taxon>
        <taxon>Haptista</taxon>
        <taxon>Haptophyta</taxon>
        <taxon>Prymnesiophyceae</taxon>
        <taxon>Prymnesiales</taxon>
        <taxon>Chrysochromulinaceae</taxon>
        <taxon>Chrysochromulina</taxon>
    </lineage>
</organism>
<dbReference type="GO" id="GO:0003885">
    <property type="term" value="F:D-arabinono-1,4-lactone oxidase activity"/>
    <property type="evidence" value="ECO:0007669"/>
    <property type="project" value="InterPro"/>
</dbReference>
<dbReference type="InterPro" id="IPR010031">
    <property type="entry name" value="FAD_lactone_oxidase-like"/>
</dbReference>
<dbReference type="Gene3D" id="3.30.70.2520">
    <property type="match status" value="1"/>
</dbReference>
<comment type="caution">
    <text evidence="3">The sequence shown here is derived from an EMBL/GenBank/DDBJ whole genome shotgun (WGS) entry which is preliminary data.</text>
</comment>
<evidence type="ECO:0000313" key="3">
    <source>
        <dbReference type="EMBL" id="KOO30266.1"/>
    </source>
</evidence>
<dbReference type="GO" id="GO:0071949">
    <property type="term" value="F:FAD binding"/>
    <property type="evidence" value="ECO:0007669"/>
    <property type="project" value="InterPro"/>
</dbReference>
<dbReference type="Gene3D" id="3.30.70.2530">
    <property type="match status" value="1"/>
</dbReference>
<protein>
    <submittedName>
        <fullName evidence="3">Fad linked oxidase domain protein</fullName>
    </submittedName>
</protein>
<dbReference type="Pfam" id="PF01565">
    <property type="entry name" value="FAD_binding_4"/>
    <property type="match status" value="1"/>
</dbReference>
<name>A0A0M0JUA2_9EUKA</name>
<dbReference type="InterPro" id="IPR006094">
    <property type="entry name" value="Oxid_FAD_bind_N"/>
</dbReference>
<reference evidence="4" key="1">
    <citation type="journal article" date="2015" name="PLoS Genet.">
        <title>Genome Sequence and Transcriptome Analyses of Chrysochromulina tobin: Metabolic Tools for Enhanced Algal Fitness in the Prominent Order Prymnesiales (Haptophyceae).</title>
        <authorList>
            <person name="Hovde B.T."/>
            <person name="Deodato C.R."/>
            <person name="Hunsperger H.M."/>
            <person name="Ryken S.A."/>
            <person name="Yost W."/>
            <person name="Jha R.K."/>
            <person name="Patterson J."/>
            <person name="Monnat R.J. Jr."/>
            <person name="Barlow S.B."/>
            <person name="Starkenburg S.R."/>
            <person name="Cattolico R.A."/>
        </authorList>
    </citation>
    <scope>NUCLEOTIDE SEQUENCE</scope>
    <source>
        <strain evidence="4">CCMP291</strain>
    </source>
</reference>
<evidence type="ECO:0000259" key="2">
    <source>
        <dbReference type="PROSITE" id="PS51387"/>
    </source>
</evidence>
<evidence type="ECO:0000256" key="1">
    <source>
        <dbReference type="ARBA" id="ARBA00023002"/>
    </source>
</evidence>
<dbReference type="SUPFAM" id="SSF56176">
    <property type="entry name" value="FAD-binding/transporter-associated domain-like"/>
    <property type="match status" value="1"/>
</dbReference>
<dbReference type="Gene3D" id="3.30.465.10">
    <property type="match status" value="1"/>
</dbReference>
<accession>A0A0M0JUA2</accession>
<dbReference type="GO" id="GO:0080049">
    <property type="term" value="F:L-gulono-1,4-lactone dehydrogenase activity"/>
    <property type="evidence" value="ECO:0007669"/>
    <property type="project" value="TreeGrafter"/>
</dbReference>
<dbReference type="Pfam" id="PF04030">
    <property type="entry name" value="ALO"/>
    <property type="match status" value="1"/>
</dbReference>
<dbReference type="AlphaFoldDB" id="A0A0M0JUA2"/>
<gene>
    <name evidence="3" type="ORF">Ctob_011970</name>
</gene>
<dbReference type="InterPro" id="IPR007173">
    <property type="entry name" value="ALO_C"/>
</dbReference>